<dbReference type="Gene3D" id="2.60.40.1610">
    <property type="entry name" value="Domain of unknown function DUF1254"/>
    <property type="match status" value="1"/>
</dbReference>
<dbReference type="Pfam" id="PF06863">
    <property type="entry name" value="DUF1254"/>
    <property type="match status" value="1"/>
</dbReference>
<feature type="domain" description="DUF1214" evidence="3">
    <location>
        <begin position="386"/>
        <end position="492"/>
    </location>
</feature>
<organism evidence="5 6">
    <name type="scientific">Methylovirgula ligni</name>
    <dbReference type="NCBI Taxonomy" id="569860"/>
    <lineage>
        <taxon>Bacteria</taxon>
        <taxon>Pseudomonadati</taxon>
        <taxon>Pseudomonadota</taxon>
        <taxon>Alphaproteobacteria</taxon>
        <taxon>Hyphomicrobiales</taxon>
        <taxon>Beijerinckiaceae</taxon>
        <taxon>Methylovirgula</taxon>
    </lineage>
</organism>
<dbReference type="PANTHER" id="PTHR36509:SF3">
    <property type="entry name" value="SIGNAL PEPTIDE PROTEIN"/>
    <property type="match status" value="1"/>
</dbReference>
<feature type="chain" id="PRO_5017633289" description="DUF1254 domain-containing protein" evidence="2">
    <location>
        <begin position="25"/>
        <end position="510"/>
    </location>
</feature>
<dbReference type="InterPro" id="IPR037050">
    <property type="entry name" value="DUF1254_sf"/>
</dbReference>
<evidence type="ECO:0008006" key="7">
    <source>
        <dbReference type="Google" id="ProtNLM"/>
    </source>
</evidence>
<evidence type="ECO:0000256" key="2">
    <source>
        <dbReference type="SAM" id="SignalP"/>
    </source>
</evidence>
<dbReference type="SUPFAM" id="SSF160935">
    <property type="entry name" value="VPA0735-like"/>
    <property type="match status" value="1"/>
</dbReference>
<sequence>MTHVHRRTIALAALMFGLAAPIHAQTSTAPLDGPTSVPTVTAPAPPPPNVDSRFLGGLSFKDGYPTTETVQRLYDELDFQRGTQVFLRNLPALSMYGLRLGLARDLGVDSVSKFAIFRADANSLMLTPNSETLYGTTFLALDTDGPTIVEAPPSVLGLVNDMWMRPVGDIGAGGPDQGKGGKYLFVPPGYAGILPKTGYFIVRMQTYGGWVFIRALLDPSGNAAPAEALLKQMRIYPLSKKDASPQMTFVEASGKPFDSMPPNDIRYFEMLADLIAREDAHAVDPEVAGMMRAIGIEKGKPFVPDSRLRSILAEAARVGSFMAQAISYAPREPERVRPGSHWMAGIAGYPTFADGRSTLLDEMIYMSWFATGAAKAMGAPKPGTGSQYAWTYYDAAGEWLLGEKSYRFHISPHPPAKDFWSVLAYDNWTRSILANGQKVAGKNSYDTAIQTNADSSIDIYFGPNPPPGKESNWIRTIPGKGWFAMFRLYGPLQPWFDRTWTPDDITATAQ</sequence>
<accession>A0A3D9YTQ1</accession>
<evidence type="ECO:0000259" key="4">
    <source>
        <dbReference type="Pfam" id="PF06863"/>
    </source>
</evidence>
<feature type="region of interest" description="Disordered" evidence="1">
    <location>
        <begin position="27"/>
        <end position="49"/>
    </location>
</feature>
<feature type="signal peptide" evidence="2">
    <location>
        <begin position="1"/>
        <end position="24"/>
    </location>
</feature>
<dbReference type="AlphaFoldDB" id="A0A3D9YTQ1"/>
<dbReference type="InterPro" id="IPR010679">
    <property type="entry name" value="DUF1254"/>
</dbReference>
<name>A0A3D9YTQ1_9HYPH</name>
<reference evidence="5 6" key="1">
    <citation type="submission" date="2018-08" db="EMBL/GenBank/DDBJ databases">
        <title>Genomic Encyclopedia of Type Strains, Phase IV (KMG-IV): sequencing the most valuable type-strain genomes for metagenomic binning, comparative biology and taxonomic classification.</title>
        <authorList>
            <person name="Goeker M."/>
        </authorList>
    </citation>
    <scope>NUCLEOTIDE SEQUENCE [LARGE SCALE GENOMIC DNA]</scope>
    <source>
        <strain evidence="5 6">BW863</strain>
    </source>
</reference>
<dbReference type="Gene3D" id="1.10.3360.10">
    <property type="entry name" value="VPA0735-like domain"/>
    <property type="match status" value="1"/>
</dbReference>
<keyword evidence="2" id="KW-0732">Signal</keyword>
<dbReference type="Pfam" id="PF06742">
    <property type="entry name" value="DUF1214"/>
    <property type="match status" value="1"/>
</dbReference>
<evidence type="ECO:0000256" key="1">
    <source>
        <dbReference type="SAM" id="MobiDB-lite"/>
    </source>
</evidence>
<protein>
    <recommendedName>
        <fullName evidence="7">DUF1254 domain-containing protein</fullName>
    </recommendedName>
</protein>
<evidence type="ECO:0000313" key="5">
    <source>
        <dbReference type="EMBL" id="REF85864.1"/>
    </source>
</evidence>
<keyword evidence="6" id="KW-1185">Reference proteome</keyword>
<dbReference type="Gene3D" id="2.60.120.600">
    <property type="entry name" value="Domain of unknown function DUF1214, C-terminal domain"/>
    <property type="match status" value="1"/>
</dbReference>
<dbReference type="InterPro" id="IPR010621">
    <property type="entry name" value="DUF1214"/>
</dbReference>
<dbReference type="PANTHER" id="PTHR36509">
    <property type="entry name" value="BLL3101 PROTEIN"/>
    <property type="match status" value="1"/>
</dbReference>
<feature type="domain" description="DUF1254" evidence="4">
    <location>
        <begin position="117"/>
        <end position="237"/>
    </location>
</feature>
<evidence type="ECO:0000259" key="3">
    <source>
        <dbReference type="Pfam" id="PF06742"/>
    </source>
</evidence>
<dbReference type="EMBL" id="QUMO01000003">
    <property type="protein sequence ID" value="REF85864.1"/>
    <property type="molecule type" value="Genomic_DNA"/>
</dbReference>
<evidence type="ECO:0000313" key="6">
    <source>
        <dbReference type="Proteomes" id="UP000256900"/>
    </source>
</evidence>
<comment type="caution">
    <text evidence="5">The sequence shown here is derived from an EMBL/GenBank/DDBJ whole genome shotgun (WGS) entry which is preliminary data.</text>
</comment>
<proteinExistence type="predicted"/>
<dbReference type="Proteomes" id="UP000256900">
    <property type="component" value="Unassembled WGS sequence"/>
</dbReference>
<gene>
    <name evidence="5" type="ORF">DES32_1902</name>
</gene>
<dbReference type="OrthoDB" id="272779at2"/>
<dbReference type="RefSeq" id="WP_115836468.1">
    <property type="nucleotide sequence ID" value="NZ_CP025086.1"/>
</dbReference>
<dbReference type="InterPro" id="IPR037049">
    <property type="entry name" value="DUF1214_C_sf"/>
</dbReference>